<dbReference type="Proteomes" id="UP000231542">
    <property type="component" value="Unassembled WGS sequence"/>
</dbReference>
<feature type="coiled-coil region" evidence="1">
    <location>
        <begin position="61"/>
        <end position="88"/>
    </location>
</feature>
<keyword evidence="1" id="KW-0175">Coiled coil</keyword>
<organism evidence="3 4">
    <name type="scientific">Candidatus Kerfeldbacteria bacterium CG08_land_8_20_14_0_20_40_16</name>
    <dbReference type="NCBI Taxonomy" id="2014244"/>
    <lineage>
        <taxon>Bacteria</taxon>
        <taxon>Candidatus Kerfeldiibacteriota</taxon>
    </lineage>
</organism>
<evidence type="ECO:0000256" key="2">
    <source>
        <dbReference type="SAM" id="Phobius"/>
    </source>
</evidence>
<proteinExistence type="predicted"/>
<accession>A0A2H0YVT5</accession>
<comment type="caution">
    <text evidence="3">The sequence shown here is derived from an EMBL/GenBank/DDBJ whole genome shotgun (WGS) entry which is preliminary data.</text>
</comment>
<name>A0A2H0YVT5_9BACT</name>
<dbReference type="EMBL" id="PEXU01000033">
    <property type="protein sequence ID" value="PIS42590.1"/>
    <property type="molecule type" value="Genomic_DNA"/>
</dbReference>
<sequence>MTKFTRYTVNQERQKFQKETIWKKFKVGAISIRIVIFGLIIMVGLVYLIQTNQVSTGGFEIKELNKKVEELQKESKKLELEAAKLQSLKTIKAATEEMNLVSVSKVDYLTLPPSSVALGE</sequence>
<feature type="transmembrane region" description="Helical" evidence="2">
    <location>
        <begin position="27"/>
        <end position="49"/>
    </location>
</feature>
<protein>
    <recommendedName>
        <fullName evidence="5">Cell division protein FtsL</fullName>
    </recommendedName>
</protein>
<gene>
    <name evidence="3" type="ORF">COT24_02745</name>
</gene>
<evidence type="ECO:0000256" key="1">
    <source>
        <dbReference type="SAM" id="Coils"/>
    </source>
</evidence>
<keyword evidence="2" id="KW-0812">Transmembrane</keyword>
<dbReference type="AlphaFoldDB" id="A0A2H0YVT5"/>
<reference evidence="3 4" key="1">
    <citation type="submission" date="2017-09" db="EMBL/GenBank/DDBJ databases">
        <title>Depth-based differentiation of microbial function through sediment-hosted aquifers and enrichment of novel symbionts in the deep terrestrial subsurface.</title>
        <authorList>
            <person name="Probst A.J."/>
            <person name="Ladd B."/>
            <person name="Jarett J.K."/>
            <person name="Geller-Mcgrath D.E."/>
            <person name="Sieber C.M."/>
            <person name="Emerson J.B."/>
            <person name="Anantharaman K."/>
            <person name="Thomas B.C."/>
            <person name="Malmstrom R."/>
            <person name="Stieglmeier M."/>
            <person name="Klingl A."/>
            <person name="Woyke T."/>
            <person name="Ryan C.M."/>
            <person name="Banfield J.F."/>
        </authorList>
    </citation>
    <scope>NUCLEOTIDE SEQUENCE [LARGE SCALE GENOMIC DNA]</scope>
    <source>
        <strain evidence="3">CG08_land_8_20_14_0_20_40_16</strain>
    </source>
</reference>
<evidence type="ECO:0000313" key="4">
    <source>
        <dbReference type="Proteomes" id="UP000231542"/>
    </source>
</evidence>
<evidence type="ECO:0008006" key="5">
    <source>
        <dbReference type="Google" id="ProtNLM"/>
    </source>
</evidence>
<evidence type="ECO:0000313" key="3">
    <source>
        <dbReference type="EMBL" id="PIS42590.1"/>
    </source>
</evidence>
<keyword evidence="2" id="KW-0472">Membrane</keyword>
<keyword evidence="2" id="KW-1133">Transmembrane helix</keyword>